<dbReference type="SFLD" id="SFLDS00003">
    <property type="entry name" value="Haloacid_Dehalogenase"/>
    <property type="match status" value="1"/>
</dbReference>
<dbReference type="PANTHER" id="PTHR46470">
    <property type="entry name" value="N-ACYLNEURAMINATE-9-PHOSPHATASE"/>
    <property type="match status" value="1"/>
</dbReference>
<feature type="compositionally biased region" description="Basic residues" evidence="4">
    <location>
        <begin position="23"/>
        <end position="37"/>
    </location>
</feature>
<dbReference type="AlphaFoldDB" id="A0A2Z4FR86"/>
<protein>
    <submittedName>
        <fullName evidence="5">HAD family hydrolase</fullName>
    </submittedName>
</protein>
<evidence type="ECO:0000256" key="1">
    <source>
        <dbReference type="ARBA" id="ARBA00022723"/>
    </source>
</evidence>
<keyword evidence="3" id="KW-0460">Magnesium</keyword>
<keyword evidence="6" id="KW-1185">Reference proteome</keyword>
<dbReference type="PANTHER" id="PTHR46470:SF2">
    <property type="entry name" value="GLYCERALDEHYDE 3-PHOSPHATE PHOSPHATASE"/>
    <property type="match status" value="1"/>
</dbReference>
<evidence type="ECO:0000313" key="6">
    <source>
        <dbReference type="Proteomes" id="UP000249799"/>
    </source>
</evidence>
<evidence type="ECO:0000256" key="3">
    <source>
        <dbReference type="ARBA" id="ARBA00022842"/>
    </source>
</evidence>
<dbReference type="Gene3D" id="1.10.150.520">
    <property type="match status" value="1"/>
</dbReference>
<accession>A0A2Z4FR86</accession>
<dbReference type="Proteomes" id="UP000249799">
    <property type="component" value="Chromosome"/>
</dbReference>
<dbReference type="SUPFAM" id="SSF56784">
    <property type="entry name" value="HAD-like"/>
    <property type="match status" value="1"/>
</dbReference>
<dbReference type="PROSITE" id="PS50176">
    <property type="entry name" value="ARM_REPEAT"/>
    <property type="match status" value="1"/>
</dbReference>
<dbReference type="KEGG" id="bsed:DN745_18160"/>
<evidence type="ECO:0000256" key="2">
    <source>
        <dbReference type="ARBA" id="ARBA00022801"/>
    </source>
</evidence>
<proteinExistence type="predicted"/>
<dbReference type="SFLD" id="SFLDG01129">
    <property type="entry name" value="C1.5:_HAD__Beta-PGM__Phosphata"/>
    <property type="match status" value="1"/>
</dbReference>
<gene>
    <name evidence="5" type="ORF">DN745_18160</name>
</gene>
<organism evidence="5 6">
    <name type="scientific">Bradymonas sediminis</name>
    <dbReference type="NCBI Taxonomy" id="1548548"/>
    <lineage>
        <taxon>Bacteria</taxon>
        <taxon>Deltaproteobacteria</taxon>
        <taxon>Bradymonadales</taxon>
        <taxon>Bradymonadaceae</taxon>
        <taxon>Bradymonas</taxon>
    </lineage>
</organism>
<dbReference type="OrthoDB" id="148966at2"/>
<evidence type="ECO:0000313" key="5">
    <source>
        <dbReference type="EMBL" id="AWV91146.1"/>
    </source>
</evidence>
<keyword evidence="1" id="KW-0479">Metal-binding</keyword>
<name>A0A2Z4FR86_9DELT</name>
<dbReference type="InterPro" id="IPR000225">
    <property type="entry name" value="Armadillo"/>
</dbReference>
<dbReference type="InterPro" id="IPR036412">
    <property type="entry name" value="HAD-like_sf"/>
</dbReference>
<dbReference type="GO" id="GO:0046872">
    <property type="term" value="F:metal ion binding"/>
    <property type="evidence" value="ECO:0007669"/>
    <property type="project" value="UniProtKB-KW"/>
</dbReference>
<keyword evidence="2 5" id="KW-0378">Hydrolase</keyword>
<dbReference type="EMBL" id="CP030032">
    <property type="protein sequence ID" value="AWV91146.1"/>
    <property type="molecule type" value="Genomic_DNA"/>
</dbReference>
<dbReference type="Pfam" id="PF00702">
    <property type="entry name" value="Hydrolase"/>
    <property type="match status" value="1"/>
</dbReference>
<dbReference type="InterPro" id="IPR051400">
    <property type="entry name" value="HAD-like_hydrolase"/>
</dbReference>
<dbReference type="Gene3D" id="3.40.50.1000">
    <property type="entry name" value="HAD superfamily/HAD-like"/>
    <property type="match status" value="1"/>
</dbReference>
<dbReference type="GO" id="GO:0016791">
    <property type="term" value="F:phosphatase activity"/>
    <property type="evidence" value="ECO:0007669"/>
    <property type="project" value="TreeGrafter"/>
</dbReference>
<reference evidence="5 6" key="1">
    <citation type="submission" date="2018-06" db="EMBL/GenBank/DDBJ databases">
        <title>Lujinxingia sediminis gen. nov. sp. nov., a new facultative anaerobic member of the class Deltaproteobacteria, and proposal of Lujinxingaceae fam. nov.</title>
        <authorList>
            <person name="Guo L.-Y."/>
            <person name="Li C.-M."/>
            <person name="Wang S."/>
            <person name="Du Z.-J."/>
        </authorList>
    </citation>
    <scope>NUCLEOTIDE SEQUENCE [LARGE SCALE GENOMIC DNA]</scope>
    <source>
        <strain evidence="5 6">FA350</strain>
    </source>
</reference>
<sequence length="266" mass="30518">MDCRRSPRARKLRECRPMERPTRHASLRRRSLPQRRRGRTMTHPILEGIKCIVFDIDDTLYLERDYAKSGFEVVGEWVDRELRIGGFSEVAWQIFEAGTRQTIFNEALDALDINYDLDMIKKMVQIYRSHEPQIELLPDAADRLNQLAAHPANFQLAALTGGPLVCQKAKVRALELEETLNPIVYAQQWGPEFDKPHARAFEEIEKLTGFSGAECVYLADNPHKDFIAPTQLGWRTVRVRRQGGLHEAQPNITPVDLTLSMLSDLI</sequence>
<evidence type="ECO:0000256" key="4">
    <source>
        <dbReference type="SAM" id="MobiDB-lite"/>
    </source>
</evidence>
<feature type="region of interest" description="Disordered" evidence="4">
    <location>
        <begin position="17"/>
        <end position="37"/>
    </location>
</feature>
<dbReference type="InterPro" id="IPR023214">
    <property type="entry name" value="HAD_sf"/>
</dbReference>